<name>A0A1Y3UHU3_9FIRM</name>
<evidence type="ECO:0000313" key="2">
    <source>
        <dbReference type="Proteomes" id="UP000195455"/>
    </source>
</evidence>
<dbReference type="Proteomes" id="UP000195455">
    <property type="component" value="Unassembled WGS sequence"/>
</dbReference>
<gene>
    <name evidence="1" type="ORF">B5G26_04755</name>
</gene>
<dbReference type="AlphaFoldDB" id="A0A1Y3UHU3"/>
<dbReference type="RefSeq" id="WP_087988892.1">
    <property type="nucleotide sequence ID" value="NZ_NFHM01000004.1"/>
</dbReference>
<organism evidence="1 2">
    <name type="scientific">Anaerotignum lactatifermentans</name>
    <dbReference type="NCBI Taxonomy" id="160404"/>
    <lineage>
        <taxon>Bacteria</taxon>
        <taxon>Bacillati</taxon>
        <taxon>Bacillota</taxon>
        <taxon>Clostridia</taxon>
        <taxon>Lachnospirales</taxon>
        <taxon>Anaerotignaceae</taxon>
        <taxon>Anaerotignum</taxon>
    </lineage>
</organism>
<protein>
    <submittedName>
        <fullName evidence="1">Uncharacterized protein</fullName>
    </submittedName>
</protein>
<sequence length="193" mass="22781">MRKYVILAVLLLAAVLVYFLGKPKLLGNDREQIQESIAAFHEVEPEEIQLELVQDAEEQGETYRFAVYLRRDKKEDRDWEEAWDFPYLAVFQQRRNGDFVKMQYNGDRYWLSRSWERFSYGLQDMYYVYDVPGPEGRCQFVYVMDENVAVLRNKRTGEVYEITDHPFLIPFLPYADLGSFSAEDAAGNFAHKS</sequence>
<evidence type="ECO:0000313" key="1">
    <source>
        <dbReference type="EMBL" id="OUN44950.1"/>
    </source>
</evidence>
<comment type="caution">
    <text evidence="1">The sequence shown here is derived from an EMBL/GenBank/DDBJ whole genome shotgun (WGS) entry which is preliminary data.</text>
</comment>
<accession>A0A1Y3UHU3</accession>
<dbReference type="EMBL" id="NFHM01000004">
    <property type="protein sequence ID" value="OUN44950.1"/>
    <property type="molecule type" value="Genomic_DNA"/>
</dbReference>
<reference evidence="2" key="1">
    <citation type="submission" date="2017-04" db="EMBL/GenBank/DDBJ databases">
        <title>Function of individual gut microbiota members based on whole genome sequencing of pure cultures obtained from chicken caecum.</title>
        <authorList>
            <person name="Medvecky M."/>
            <person name="Cejkova D."/>
            <person name="Polansky O."/>
            <person name="Karasova D."/>
            <person name="Kubasova T."/>
            <person name="Cizek A."/>
            <person name="Rychlik I."/>
        </authorList>
    </citation>
    <scope>NUCLEOTIDE SEQUENCE [LARGE SCALE GENOMIC DNA]</scope>
    <source>
        <strain evidence="2">An75</strain>
    </source>
</reference>
<proteinExistence type="predicted"/>